<proteinExistence type="predicted"/>
<name>A0A975TAZ8_9NOST</name>
<protein>
    <submittedName>
        <fullName evidence="2">Uncharacterized protein</fullName>
    </submittedName>
</protein>
<feature type="region of interest" description="Disordered" evidence="1">
    <location>
        <begin position="1"/>
        <end position="39"/>
    </location>
</feature>
<keyword evidence="3" id="KW-1185">Reference proteome</keyword>
<sequence length="39" mass="4298">MTPPLTPSRKRGGEQEKIEKVASFHPVRGDKKKIVAPSP</sequence>
<feature type="compositionally biased region" description="Basic and acidic residues" evidence="1">
    <location>
        <begin position="11"/>
        <end position="33"/>
    </location>
</feature>
<dbReference type="Proteomes" id="UP000683511">
    <property type="component" value="Chromosome"/>
</dbReference>
<dbReference type="KEGG" id="rsin:B6N60_04083"/>
<evidence type="ECO:0000313" key="3">
    <source>
        <dbReference type="Proteomes" id="UP000683511"/>
    </source>
</evidence>
<reference evidence="2" key="1">
    <citation type="submission" date="2017-04" db="EMBL/GenBank/DDBJ databases">
        <title>Genome deletions in a multicellular cyanobacterial endosymbiont for morphological adaptation in marine diatoms.</title>
        <authorList>
            <person name="Wang Y."/>
            <person name="Gao H."/>
            <person name="Li R."/>
            <person name="Xu X."/>
        </authorList>
    </citation>
    <scope>NUCLEOTIDE SEQUENCE</scope>
    <source>
        <strain evidence="2">FACHB 800</strain>
    </source>
</reference>
<accession>A0A975TAZ8</accession>
<evidence type="ECO:0000313" key="2">
    <source>
        <dbReference type="EMBL" id="QXE25369.1"/>
    </source>
</evidence>
<organism evidence="2 3">
    <name type="scientific">Richelia sinica FACHB-800</name>
    <dbReference type="NCBI Taxonomy" id="1357546"/>
    <lineage>
        <taxon>Bacteria</taxon>
        <taxon>Bacillati</taxon>
        <taxon>Cyanobacteriota</taxon>
        <taxon>Cyanophyceae</taxon>
        <taxon>Nostocales</taxon>
        <taxon>Nostocaceae</taxon>
        <taxon>Richelia</taxon>
    </lineage>
</organism>
<evidence type="ECO:0000256" key="1">
    <source>
        <dbReference type="SAM" id="MobiDB-lite"/>
    </source>
</evidence>
<dbReference type="AlphaFoldDB" id="A0A975TAZ8"/>
<dbReference type="EMBL" id="CP021056">
    <property type="protein sequence ID" value="QXE25369.1"/>
    <property type="molecule type" value="Genomic_DNA"/>
</dbReference>
<gene>
    <name evidence="2" type="ORF">B6N60_04083</name>
</gene>